<organism evidence="1 2">
    <name type="scientific">Embleya hyalina</name>
    <dbReference type="NCBI Taxonomy" id="516124"/>
    <lineage>
        <taxon>Bacteria</taxon>
        <taxon>Bacillati</taxon>
        <taxon>Actinomycetota</taxon>
        <taxon>Actinomycetes</taxon>
        <taxon>Kitasatosporales</taxon>
        <taxon>Streptomycetaceae</taxon>
        <taxon>Embleya</taxon>
    </lineage>
</organism>
<name>A0A401YWY7_9ACTN</name>
<reference evidence="1 2" key="1">
    <citation type="submission" date="2018-12" db="EMBL/GenBank/DDBJ databases">
        <title>Draft genome sequence of Embleya hyalina NBRC 13850T.</title>
        <authorList>
            <person name="Komaki H."/>
            <person name="Hosoyama A."/>
            <person name="Kimura A."/>
            <person name="Ichikawa N."/>
            <person name="Tamura T."/>
        </authorList>
    </citation>
    <scope>NUCLEOTIDE SEQUENCE [LARGE SCALE GENOMIC DNA]</scope>
    <source>
        <strain evidence="1 2">NBRC 13850</strain>
    </source>
</reference>
<evidence type="ECO:0000313" key="1">
    <source>
        <dbReference type="EMBL" id="GCD99080.1"/>
    </source>
</evidence>
<proteinExistence type="predicted"/>
<sequence length="159" mass="17407">MIAMAIGVCALMFVPDIPLGLAIAGWVFFGLGGLLAAAMPRIAPVALRMDAEGVAVSRGIWRSRRVAWADVEAVVSWRVRDGSHWVGIVATPEYRRRTGLDTRRGGRWMDNIIGLPIAWTTTKWDGPPDELKTMVAAVWHISPDTPWIDAALHDRTAPA</sequence>
<accession>A0A401YWY7</accession>
<protein>
    <submittedName>
        <fullName evidence="1">Uncharacterized protein</fullName>
    </submittedName>
</protein>
<comment type="caution">
    <text evidence="1">The sequence shown here is derived from an EMBL/GenBank/DDBJ whole genome shotgun (WGS) entry which is preliminary data.</text>
</comment>
<dbReference type="Proteomes" id="UP000286931">
    <property type="component" value="Unassembled WGS sequence"/>
</dbReference>
<dbReference type="EMBL" id="BIFH01000031">
    <property type="protein sequence ID" value="GCD99080.1"/>
    <property type="molecule type" value="Genomic_DNA"/>
</dbReference>
<gene>
    <name evidence="1" type="ORF">EHYA_06792</name>
</gene>
<keyword evidence="2" id="KW-1185">Reference proteome</keyword>
<dbReference type="AlphaFoldDB" id="A0A401YWY7"/>
<evidence type="ECO:0000313" key="2">
    <source>
        <dbReference type="Proteomes" id="UP000286931"/>
    </source>
</evidence>